<evidence type="ECO:0000313" key="3">
    <source>
        <dbReference type="Proteomes" id="UP000331127"/>
    </source>
</evidence>
<evidence type="ECO:0000313" key="2">
    <source>
        <dbReference type="EMBL" id="GES09633.1"/>
    </source>
</evidence>
<dbReference type="InterPro" id="IPR037401">
    <property type="entry name" value="SnoaL-like"/>
</dbReference>
<dbReference type="PANTHER" id="PTHR41252:SF1">
    <property type="entry name" value="BLR2505 PROTEIN"/>
    <property type="match status" value="1"/>
</dbReference>
<dbReference type="EMBL" id="BLAE01000016">
    <property type="protein sequence ID" value="GES09633.1"/>
    <property type="molecule type" value="Genomic_DNA"/>
</dbReference>
<protein>
    <recommendedName>
        <fullName evidence="1">SnoaL-like domain-containing protein</fullName>
    </recommendedName>
</protein>
<dbReference type="SUPFAM" id="SSF54427">
    <property type="entry name" value="NTF2-like"/>
    <property type="match status" value="1"/>
</dbReference>
<comment type="caution">
    <text evidence="2">The sequence shown here is derived from an EMBL/GenBank/DDBJ whole genome shotgun (WGS) entry which is preliminary data.</text>
</comment>
<dbReference type="Gene3D" id="3.10.450.50">
    <property type="match status" value="1"/>
</dbReference>
<accession>A0A5M3WSD3</accession>
<keyword evidence="3" id="KW-1185">Reference proteome</keyword>
<dbReference type="InterPro" id="IPR032710">
    <property type="entry name" value="NTF2-like_dom_sf"/>
</dbReference>
<organism evidence="2 3">
    <name type="scientific">Acrocarpospora macrocephala</name>
    <dbReference type="NCBI Taxonomy" id="150177"/>
    <lineage>
        <taxon>Bacteria</taxon>
        <taxon>Bacillati</taxon>
        <taxon>Actinomycetota</taxon>
        <taxon>Actinomycetes</taxon>
        <taxon>Streptosporangiales</taxon>
        <taxon>Streptosporangiaceae</taxon>
        <taxon>Acrocarpospora</taxon>
    </lineage>
</organism>
<dbReference type="AlphaFoldDB" id="A0A5M3WSD3"/>
<gene>
    <name evidence="2" type="ORF">Amac_032290</name>
</gene>
<dbReference type="RefSeq" id="WP_155355152.1">
    <property type="nucleotide sequence ID" value="NZ_BAAAHL010000040.1"/>
</dbReference>
<evidence type="ECO:0000259" key="1">
    <source>
        <dbReference type="Pfam" id="PF12680"/>
    </source>
</evidence>
<dbReference type="Pfam" id="PF12680">
    <property type="entry name" value="SnoaL_2"/>
    <property type="match status" value="1"/>
</dbReference>
<dbReference type="PANTHER" id="PTHR41252">
    <property type="entry name" value="BLR2505 PROTEIN"/>
    <property type="match status" value="1"/>
</dbReference>
<proteinExistence type="predicted"/>
<dbReference type="OrthoDB" id="3574881at2"/>
<reference evidence="2 3" key="1">
    <citation type="submission" date="2019-10" db="EMBL/GenBank/DDBJ databases">
        <title>Whole genome shotgun sequence of Acrocarpospora macrocephala NBRC 16266.</title>
        <authorList>
            <person name="Ichikawa N."/>
            <person name="Kimura A."/>
            <person name="Kitahashi Y."/>
            <person name="Komaki H."/>
            <person name="Oguchi A."/>
        </authorList>
    </citation>
    <scope>NUCLEOTIDE SEQUENCE [LARGE SCALE GENOMIC DNA]</scope>
    <source>
        <strain evidence="2 3">NBRC 16266</strain>
    </source>
</reference>
<sequence length="150" mass="16497">MEHEGAAEASRVDPAAMMERFFNAEVRYIEAGGAAAGADFSEMAACFHPDVVMHQGPSVPFPGDWVGSDELQRFFALLSETWSDMAILDRTNYVGEEGVAITVRAVLTSRATGRTVEMDASHIIFMSEGLIRDWTVFYDDPVKIGEICRA</sequence>
<feature type="domain" description="SnoaL-like" evidence="1">
    <location>
        <begin position="34"/>
        <end position="133"/>
    </location>
</feature>
<name>A0A5M3WSD3_9ACTN</name>
<dbReference type="Proteomes" id="UP000331127">
    <property type="component" value="Unassembled WGS sequence"/>
</dbReference>